<dbReference type="NCBIfam" id="TIGR01498">
    <property type="entry name" value="folK"/>
    <property type="match status" value="1"/>
</dbReference>
<keyword evidence="5" id="KW-0808">Transferase</keyword>
<protein>
    <recommendedName>
        <fullName evidence="4">2-amino-4-hydroxy-6-hydroxymethyldihydropteridine pyrophosphokinase</fullName>
        <ecNumber evidence="3">2.7.6.3</ecNumber>
    </recommendedName>
    <alternativeName>
        <fullName evidence="11">6-hydroxymethyl-7,8-dihydropterin pyrophosphokinase</fullName>
    </alternativeName>
    <alternativeName>
        <fullName evidence="12">7,8-dihydro-6-hydroxymethylpterin-pyrophosphokinase</fullName>
    </alternativeName>
</protein>
<comment type="similarity">
    <text evidence="2">Belongs to the HPPK family.</text>
</comment>
<dbReference type="PROSITE" id="PS00794">
    <property type="entry name" value="HPPK"/>
    <property type="match status" value="1"/>
</dbReference>
<evidence type="ECO:0000256" key="8">
    <source>
        <dbReference type="ARBA" id="ARBA00022840"/>
    </source>
</evidence>
<keyword evidence="9" id="KW-0289">Folate biosynthesis</keyword>
<dbReference type="Proteomes" id="UP000231203">
    <property type="component" value="Unassembled WGS sequence"/>
</dbReference>
<evidence type="ECO:0000256" key="1">
    <source>
        <dbReference type="ARBA" id="ARBA00005051"/>
    </source>
</evidence>
<dbReference type="Gene3D" id="3.30.70.560">
    <property type="entry name" value="7,8-Dihydro-6-hydroxymethylpterin-pyrophosphokinase HPPK"/>
    <property type="match status" value="1"/>
</dbReference>
<evidence type="ECO:0000256" key="12">
    <source>
        <dbReference type="ARBA" id="ARBA00033413"/>
    </source>
</evidence>
<reference evidence="14 15" key="1">
    <citation type="submission" date="2017-10" db="EMBL/GenBank/DDBJ databases">
        <title>Novel microbial diversity and functional potential in the marine mammal oral microbiome.</title>
        <authorList>
            <person name="Dudek N.K."/>
            <person name="Sun C.L."/>
            <person name="Burstein D."/>
            <person name="Kantor R.S."/>
            <person name="Aliaga Goltsman D.S."/>
            <person name="Bik E.M."/>
            <person name="Thomas B.C."/>
            <person name="Banfield J.F."/>
            <person name="Relman D.A."/>
        </authorList>
    </citation>
    <scope>NUCLEOTIDE SEQUENCE [LARGE SCALE GENOMIC DNA]</scope>
    <source>
        <strain evidence="14">DOLJORAL78_47_202</strain>
    </source>
</reference>
<organism evidence="14 15">
    <name type="scientific">Desulfobacter postgatei</name>
    <dbReference type="NCBI Taxonomy" id="2293"/>
    <lineage>
        <taxon>Bacteria</taxon>
        <taxon>Pseudomonadati</taxon>
        <taxon>Thermodesulfobacteriota</taxon>
        <taxon>Desulfobacteria</taxon>
        <taxon>Desulfobacterales</taxon>
        <taxon>Desulfobacteraceae</taxon>
        <taxon>Desulfobacter</taxon>
    </lineage>
</organism>
<evidence type="ECO:0000256" key="10">
    <source>
        <dbReference type="ARBA" id="ARBA00029409"/>
    </source>
</evidence>
<dbReference type="GO" id="GO:0046654">
    <property type="term" value="P:tetrahydrofolate biosynthetic process"/>
    <property type="evidence" value="ECO:0007669"/>
    <property type="project" value="UniProtKB-UniPathway"/>
</dbReference>
<dbReference type="EMBL" id="PDTI01000028">
    <property type="protein sequence ID" value="PIE62812.1"/>
    <property type="molecule type" value="Genomic_DNA"/>
</dbReference>
<comment type="function">
    <text evidence="10">Catalyzes the transfer of pyrophosphate from adenosine triphosphate (ATP) to 6-hydroxymethyl-7,8-dihydropterin, an enzymatic step in folate biosynthesis pathway.</text>
</comment>
<evidence type="ECO:0000256" key="5">
    <source>
        <dbReference type="ARBA" id="ARBA00022679"/>
    </source>
</evidence>
<dbReference type="GO" id="GO:0046656">
    <property type="term" value="P:folic acid biosynthetic process"/>
    <property type="evidence" value="ECO:0007669"/>
    <property type="project" value="UniProtKB-KW"/>
</dbReference>
<comment type="pathway">
    <text evidence="1">Cofactor biosynthesis; tetrahydrofolate biosynthesis; 2-amino-4-hydroxy-6-hydroxymethyl-7,8-dihydropteridine diphosphate from 7,8-dihydroneopterin triphosphate: step 4/4.</text>
</comment>
<dbReference type="EC" id="2.7.6.3" evidence="3"/>
<keyword evidence="6" id="KW-0547">Nucleotide-binding</keyword>
<evidence type="ECO:0000313" key="14">
    <source>
        <dbReference type="EMBL" id="PIE62812.1"/>
    </source>
</evidence>
<dbReference type="GO" id="GO:0016301">
    <property type="term" value="F:kinase activity"/>
    <property type="evidence" value="ECO:0007669"/>
    <property type="project" value="UniProtKB-KW"/>
</dbReference>
<evidence type="ECO:0000256" key="2">
    <source>
        <dbReference type="ARBA" id="ARBA00005810"/>
    </source>
</evidence>
<keyword evidence="7 14" id="KW-0418">Kinase</keyword>
<keyword evidence="8" id="KW-0067">ATP-binding</keyword>
<dbReference type="InterPro" id="IPR035907">
    <property type="entry name" value="Hppk_sf"/>
</dbReference>
<comment type="caution">
    <text evidence="14">The sequence shown here is derived from an EMBL/GenBank/DDBJ whole genome shotgun (WGS) entry which is preliminary data.</text>
</comment>
<dbReference type="SUPFAM" id="SSF55083">
    <property type="entry name" value="6-hydroxymethyl-7,8-dihydropterin pyrophosphokinase, HPPK"/>
    <property type="match status" value="1"/>
</dbReference>
<dbReference type="PANTHER" id="PTHR43071:SF1">
    <property type="entry name" value="2-AMINO-4-HYDROXY-6-HYDROXYMETHYLDIHYDROPTERIDINE PYROPHOSPHOKINASE"/>
    <property type="match status" value="1"/>
</dbReference>
<feature type="domain" description="7,8-dihydro-6-hydroxymethylpterin-pyrophosphokinase" evidence="13">
    <location>
        <begin position="97"/>
        <end position="108"/>
    </location>
</feature>
<dbReference type="InterPro" id="IPR000550">
    <property type="entry name" value="Hppk"/>
</dbReference>
<evidence type="ECO:0000256" key="6">
    <source>
        <dbReference type="ARBA" id="ARBA00022741"/>
    </source>
</evidence>
<evidence type="ECO:0000256" key="9">
    <source>
        <dbReference type="ARBA" id="ARBA00022909"/>
    </source>
</evidence>
<dbReference type="AlphaFoldDB" id="A0A2G6MS68"/>
<dbReference type="Pfam" id="PF01288">
    <property type="entry name" value="HPPK"/>
    <property type="match status" value="1"/>
</dbReference>
<evidence type="ECO:0000259" key="13">
    <source>
        <dbReference type="PROSITE" id="PS00794"/>
    </source>
</evidence>
<dbReference type="PANTHER" id="PTHR43071">
    <property type="entry name" value="2-AMINO-4-HYDROXY-6-HYDROXYMETHYLDIHYDROPTERIDINE PYROPHOSPHOKINASE"/>
    <property type="match status" value="1"/>
</dbReference>
<evidence type="ECO:0000256" key="7">
    <source>
        <dbReference type="ARBA" id="ARBA00022777"/>
    </source>
</evidence>
<dbReference type="GO" id="GO:0005524">
    <property type="term" value="F:ATP binding"/>
    <property type="evidence" value="ECO:0007669"/>
    <property type="project" value="UniProtKB-KW"/>
</dbReference>
<gene>
    <name evidence="14" type="primary">folK</name>
    <name evidence="14" type="ORF">CSA25_03255</name>
</gene>
<evidence type="ECO:0000256" key="11">
    <source>
        <dbReference type="ARBA" id="ARBA00029766"/>
    </source>
</evidence>
<proteinExistence type="inferred from homology"/>
<sequence length="181" mass="20608">MNSLNSLPLTPAFLSLGTNVGNKIANIGLAIRRLGQTHGIFIENLSKFYKTAPQNYTDQEWFINAAIKINTAYSPKQLLDVLQAIEKEQDRDGKPFKFGPRKIDLDIIFYGQRMMYTATLVIPHPRMHERAFVLKPLCDIDKNLVHPVNGRTVGELFEQIKTDESQAVIALAKEESREIFY</sequence>
<evidence type="ECO:0000256" key="4">
    <source>
        <dbReference type="ARBA" id="ARBA00016218"/>
    </source>
</evidence>
<name>A0A2G6MS68_9BACT</name>
<dbReference type="UniPathway" id="UPA00077">
    <property type="reaction ID" value="UER00155"/>
</dbReference>
<evidence type="ECO:0000313" key="15">
    <source>
        <dbReference type="Proteomes" id="UP000231203"/>
    </source>
</evidence>
<dbReference type="GO" id="GO:0003848">
    <property type="term" value="F:2-amino-4-hydroxy-6-hydroxymethyldihydropteridine diphosphokinase activity"/>
    <property type="evidence" value="ECO:0007669"/>
    <property type="project" value="UniProtKB-EC"/>
</dbReference>
<dbReference type="CDD" id="cd00483">
    <property type="entry name" value="HPPK"/>
    <property type="match status" value="1"/>
</dbReference>
<evidence type="ECO:0000256" key="3">
    <source>
        <dbReference type="ARBA" id="ARBA00013253"/>
    </source>
</evidence>
<accession>A0A2G6MS68</accession>